<evidence type="ECO:0000256" key="3">
    <source>
        <dbReference type="ARBA" id="ARBA00007164"/>
    </source>
</evidence>
<dbReference type="Gene3D" id="2.60.410.10">
    <property type="entry name" value="D-Ala-D-Ala carboxypeptidase, C-terminal domain"/>
    <property type="match status" value="1"/>
</dbReference>
<evidence type="ECO:0000256" key="12">
    <source>
        <dbReference type="ARBA" id="ARBA00034000"/>
    </source>
</evidence>
<feature type="active site" evidence="13">
    <location>
        <position position="121"/>
    </location>
</feature>
<keyword evidence="8" id="KW-0378">Hydrolase</keyword>
<dbReference type="SUPFAM" id="SSF56601">
    <property type="entry name" value="beta-lactamase/transpeptidase-like"/>
    <property type="match status" value="1"/>
</dbReference>
<reference evidence="18" key="1">
    <citation type="submission" date="2020-10" db="EMBL/GenBank/DDBJ databases">
        <authorList>
            <person name="Gilroy R."/>
        </authorList>
    </citation>
    <scope>NUCLEOTIDE SEQUENCE</scope>
    <source>
        <strain evidence="18">9366</strain>
    </source>
</reference>
<evidence type="ECO:0000256" key="2">
    <source>
        <dbReference type="ARBA" id="ARBA00004752"/>
    </source>
</evidence>
<evidence type="ECO:0000256" key="8">
    <source>
        <dbReference type="ARBA" id="ARBA00022801"/>
    </source>
</evidence>
<evidence type="ECO:0000256" key="9">
    <source>
        <dbReference type="ARBA" id="ARBA00022960"/>
    </source>
</evidence>
<dbReference type="EMBL" id="DVNJ01000021">
    <property type="protein sequence ID" value="HIU62956.1"/>
    <property type="molecule type" value="Genomic_DNA"/>
</dbReference>
<dbReference type="InterPro" id="IPR015956">
    <property type="entry name" value="Peniciliin-bd_prot_C_sf"/>
</dbReference>
<keyword evidence="7 16" id="KW-0732">Signal</keyword>
<dbReference type="SMART" id="SM00936">
    <property type="entry name" value="PBP5_C"/>
    <property type="match status" value="1"/>
</dbReference>
<evidence type="ECO:0000256" key="13">
    <source>
        <dbReference type="PIRSR" id="PIRSR618044-1"/>
    </source>
</evidence>
<evidence type="ECO:0000259" key="17">
    <source>
        <dbReference type="SMART" id="SM00936"/>
    </source>
</evidence>
<comment type="caution">
    <text evidence="18">The sequence shown here is derived from an EMBL/GenBank/DDBJ whole genome shotgun (WGS) entry which is preliminary data.</text>
</comment>
<dbReference type="PANTHER" id="PTHR21581">
    <property type="entry name" value="D-ALANYL-D-ALANINE CARBOXYPEPTIDASE"/>
    <property type="match status" value="1"/>
</dbReference>
<dbReference type="PRINTS" id="PR00725">
    <property type="entry name" value="DADACBPTASE1"/>
</dbReference>
<keyword evidence="9" id="KW-0133">Cell shape</keyword>
<dbReference type="InterPro" id="IPR018044">
    <property type="entry name" value="Peptidase_S11"/>
</dbReference>
<gene>
    <name evidence="18" type="ORF">IAB07_04250</name>
</gene>
<dbReference type="InterPro" id="IPR012338">
    <property type="entry name" value="Beta-lactam/transpept-like"/>
</dbReference>
<dbReference type="GO" id="GO:0009252">
    <property type="term" value="P:peptidoglycan biosynthetic process"/>
    <property type="evidence" value="ECO:0007669"/>
    <property type="project" value="UniProtKB-KW"/>
</dbReference>
<evidence type="ECO:0000313" key="18">
    <source>
        <dbReference type="EMBL" id="HIU62956.1"/>
    </source>
</evidence>
<keyword evidence="11" id="KW-0961">Cell wall biogenesis/degradation</keyword>
<evidence type="ECO:0000256" key="4">
    <source>
        <dbReference type="ARBA" id="ARBA00012448"/>
    </source>
</evidence>
<comment type="function">
    <text evidence="1">Removes C-terminal D-alanyl residues from sugar-peptide cell wall precursors.</text>
</comment>
<feature type="active site" description="Acyl-ester intermediate" evidence="13">
    <location>
        <position position="61"/>
    </location>
</feature>
<evidence type="ECO:0000256" key="10">
    <source>
        <dbReference type="ARBA" id="ARBA00022984"/>
    </source>
</evidence>
<dbReference type="InterPro" id="IPR012907">
    <property type="entry name" value="Peptidase_S11_C"/>
</dbReference>
<keyword evidence="5 18" id="KW-0121">Carboxypeptidase</keyword>
<evidence type="ECO:0000256" key="14">
    <source>
        <dbReference type="PIRSR" id="PIRSR618044-2"/>
    </source>
</evidence>
<comment type="pathway">
    <text evidence="2">Cell wall biogenesis; peptidoglycan biosynthesis.</text>
</comment>
<evidence type="ECO:0000256" key="16">
    <source>
        <dbReference type="SAM" id="SignalP"/>
    </source>
</evidence>
<dbReference type="GO" id="GO:0006508">
    <property type="term" value="P:proteolysis"/>
    <property type="evidence" value="ECO:0007669"/>
    <property type="project" value="UniProtKB-KW"/>
</dbReference>
<feature type="chain" id="PRO_5039489880" description="serine-type D-Ala-D-Ala carboxypeptidase" evidence="16">
    <location>
        <begin position="20"/>
        <end position="379"/>
    </location>
</feature>
<dbReference type="SUPFAM" id="SSF69189">
    <property type="entry name" value="Penicillin-binding protein associated domain"/>
    <property type="match status" value="1"/>
</dbReference>
<dbReference type="GO" id="GO:0008360">
    <property type="term" value="P:regulation of cell shape"/>
    <property type="evidence" value="ECO:0007669"/>
    <property type="project" value="UniProtKB-KW"/>
</dbReference>
<evidence type="ECO:0000256" key="1">
    <source>
        <dbReference type="ARBA" id="ARBA00003217"/>
    </source>
</evidence>
<protein>
    <recommendedName>
        <fullName evidence="4">serine-type D-Ala-D-Ala carboxypeptidase</fullName>
        <ecNumber evidence="4">3.4.16.4</ecNumber>
    </recommendedName>
</protein>
<name>A0A9D1MMN5_9FIRM</name>
<dbReference type="Pfam" id="PF00768">
    <property type="entry name" value="Peptidase_S11"/>
    <property type="match status" value="1"/>
</dbReference>
<feature type="active site" description="Acyl-ester intermediate" evidence="13">
    <location>
        <position position="64"/>
    </location>
</feature>
<dbReference type="AlphaFoldDB" id="A0A9D1MMN5"/>
<dbReference type="InterPro" id="IPR037167">
    <property type="entry name" value="Peptidase_S11_C_sf"/>
</dbReference>
<dbReference type="PANTHER" id="PTHR21581:SF6">
    <property type="entry name" value="TRAFFICKING PROTEIN PARTICLE COMPLEX SUBUNIT 12"/>
    <property type="match status" value="1"/>
</dbReference>
<dbReference type="EC" id="3.4.16.4" evidence="4"/>
<reference evidence="18" key="2">
    <citation type="journal article" date="2021" name="PeerJ">
        <title>Extensive microbial diversity within the chicken gut microbiome revealed by metagenomics and culture.</title>
        <authorList>
            <person name="Gilroy R."/>
            <person name="Ravi A."/>
            <person name="Getino M."/>
            <person name="Pursley I."/>
            <person name="Horton D.L."/>
            <person name="Alikhan N.F."/>
            <person name="Baker D."/>
            <person name="Gharbi K."/>
            <person name="Hall N."/>
            <person name="Watson M."/>
            <person name="Adriaenssens E.M."/>
            <person name="Foster-Nyarko E."/>
            <person name="Jarju S."/>
            <person name="Secka A."/>
            <person name="Antonio M."/>
            <person name="Oren A."/>
            <person name="Chaudhuri R.R."/>
            <person name="La Ragione R."/>
            <person name="Hildebrand F."/>
            <person name="Pallen M.J."/>
        </authorList>
    </citation>
    <scope>NUCLEOTIDE SEQUENCE</scope>
    <source>
        <strain evidence="18">9366</strain>
    </source>
</reference>
<organism evidence="18 19">
    <name type="scientific">Candidatus Caccalectryoclostridium excrementigallinarum</name>
    <dbReference type="NCBI Taxonomy" id="2840710"/>
    <lineage>
        <taxon>Bacteria</taxon>
        <taxon>Bacillati</taxon>
        <taxon>Bacillota</taxon>
        <taxon>Clostridia</taxon>
        <taxon>Christensenellales</taxon>
        <taxon>Christensenellaceae</taxon>
        <taxon>Christensenellaceae incertae sedis</taxon>
        <taxon>Candidatus Caccalectryoclostridium</taxon>
    </lineage>
</organism>
<sequence length="379" mass="40663">MKKIITCLILIAAVAAAFAANTACAEEEQKLVTAFSAYLTDSKSGRVLYAKDENEKHEIASMVKIMTATLTFEALERGELSLEEEIVVSPEAAGMGGSQMFLDAGESYKAGDLIKGVVIASANDASVALAERISGSHEAFVNKMNARARELGMNNTRFCCATGLPDSGEQYSTAKDVNVMTRELMKHKAYYDYAGIWMEDFVHPSGRTTQLVNTNKLIRNYSGCVGGKTGFTDEAGFCLSACAERKGVRVVATLIGGRDSKTRFAEVSGMFNYAFANFENVKAVTAGEELGSVAVRGGKVKSVPYGSAADVEALLKNGETLPPPELKLPEKLKAPISRGEVIGRAEYSLPGGEKLSVDLVALCDVQKASIWDNIKDIFD</sequence>
<evidence type="ECO:0000256" key="7">
    <source>
        <dbReference type="ARBA" id="ARBA00022729"/>
    </source>
</evidence>
<evidence type="ECO:0000256" key="11">
    <source>
        <dbReference type="ARBA" id="ARBA00023316"/>
    </source>
</evidence>
<evidence type="ECO:0000256" key="5">
    <source>
        <dbReference type="ARBA" id="ARBA00022645"/>
    </source>
</evidence>
<comment type="catalytic activity">
    <reaction evidence="12">
        <text>Preferential cleavage: (Ac)2-L-Lys-D-Ala-|-D-Ala. Also transpeptidation of peptidyl-alanyl moieties that are N-acyl substituents of D-alanine.</text>
        <dbReference type="EC" id="3.4.16.4"/>
    </reaction>
</comment>
<accession>A0A9D1MMN5</accession>
<dbReference type="GO" id="GO:0071555">
    <property type="term" value="P:cell wall organization"/>
    <property type="evidence" value="ECO:0007669"/>
    <property type="project" value="UniProtKB-KW"/>
</dbReference>
<proteinExistence type="inferred from homology"/>
<dbReference type="GO" id="GO:0009002">
    <property type="term" value="F:serine-type D-Ala-D-Ala carboxypeptidase activity"/>
    <property type="evidence" value="ECO:0007669"/>
    <property type="project" value="UniProtKB-EC"/>
</dbReference>
<dbReference type="Proteomes" id="UP000824145">
    <property type="component" value="Unassembled WGS sequence"/>
</dbReference>
<evidence type="ECO:0000256" key="6">
    <source>
        <dbReference type="ARBA" id="ARBA00022670"/>
    </source>
</evidence>
<dbReference type="InterPro" id="IPR001967">
    <property type="entry name" value="Peptidase_S11_N"/>
</dbReference>
<evidence type="ECO:0000313" key="19">
    <source>
        <dbReference type="Proteomes" id="UP000824145"/>
    </source>
</evidence>
<evidence type="ECO:0000256" key="15">
    <source>
        <dbReference type="RuleBase" id="RU004016"/>
    </source>
</evidence>
<feature type="signal peptide" evidence="16">
    <location>
        <begin position="1"/>
        <end position="19"/>
    </location>
</feature>
<dbReference type="Pfam" id="PF07943">
    <property type="entry name" value="PBP5_C"/>
    <property type="match status" value="1"/>
</dbReference>
<feature type="domain" description="Peptidase S11 D-Ala-D-Ala carboxypeptidase A C-terminal" evidence="17">
    <location>
        <begin position="278"/>
        <end position="367"/>
    </location>
</feature>
<feature type="binding site" evidence="14">
    <location>
        <position position="228"/>
    </location>
    <ligand>
        <name>substrate</name>
    </ligand>
</feature>
<keyword evidence="10" id="KW-0573">Peptidoglycan synthesis</keyword>
<keyword evidence="6" id="KW-0645">Protease</keyword>
<comment type="similarity">
    <text evidence="3 15">Belongs to the peptidase S11 family.</text>
</comment>
<dbReference type="Gene3D" id="3.40.710.10">
    <property type="entry name" value="DD-peptidase/beta-lactamase superfamily"/>
    <property type="match status" value="1"/>
</dbReference>